<dbReference type="PANTHER" id="PTHR35936">
    <property type="entry name" value="MEMBRANE-BOUND LYTIC MUREIN TRANSGLYCOSYLASE F"/>
    <property type="match status" value="1"/>
</dbReference>
<dbReference type="PROSITE" id="PS01039">
    <property type="entry name" value="SBP_BACTERIAL_3"/>
    <property type="match status" value="1"/>
</dbReference>
<evidence type="ECO:0000256" key="2">
    <source>
        <dbReference type="ARBA" id="ARBA00010333"/>
    </source>
</evidence>
<dbReference type="Gene3D" id="3.40.190.10">
    <property type="entry name" value="Periplasmic binding protein-like II"/>
    <property type="match status" value="2"/>
</dbReference>
<proteinExistence type="inferred from homology"/>
<dbReference type="Proteomes" id="UP000587070">
    <property type="component" value="Unassembled WGS sequence"/>
</dbReference>
<name>A0A840G8M4_RHOTE</name>
<accession>A0A840G8M4</accession>
<evidence type="ECO:0000313" key="8">
    <source>
        <dbReference type="Proteomes" id="UP000587070"/>
    </source>
</evidence>
<gene>
    <name evidence="7" type="ORF">GGD90_002617</name>
</gene>
<dbReference type="PANTHER" id="PTHR35936:SF19">
    <property type="entry name" value="AMINO-ACID-BINDING PROTEIN YXEM-RELATED"/>
    <property type="match status" value="1"/>
</dbReference>
<organism evidence="7 8">
    <name type="scientific">Rhodocyclus tenuis</name>
    <name type="common">Rhodospirillum tenue</name>
    <dbReference type="NCBI Taxonomy" id="1066"/>
    <lineage>
        <taxon>Bacteria</taxon>
        <taxon>Pseudomonadati</taxon>
        <taxon>Pseudomonadota</taxon>
        <taxon>Betaproteobacteria</taxon>
        <taxon>Rhodocyclales</taxon>
        <taxon>Rhodocyclaceae</taxon>
        <taxon>Rhodocyclus</taxon>
    </lineage>
</organism>
<dbReference type="EMBL" id="JACIGE010000010">
    <property type="protein sequence ID" value="MBB4248225.1"/>
    <property type="molecule type" value="Genomic_DNA"/>
</dbReference>
<dbReference type="OrthoDB" id="368476at2"/>
<evidence type="ECO:0000256" key="5">
    <source>
        <dbReference type="SAM" id="SignalP"/>
    </source>
</evidence>
<keyword evidence="8" id="KW-1185">Reference proteome</keyword>
<sequence>MRVVAKWLGAAACLAMLGSGSAVARDWSVIKDSGTIIAATEGAFYPFNYFEGPKLTGFEVEVAEAVAKKLGLKLEWRVVSFDAQLASIRQDRFDFAIASHGYTPERAKSVDFANPHYCTGGQIAAHKDGPLTVAALTGKTVGVQLATSYSDNAKKIPGIGEIKTYKADPEVFSALKAKKIDAWISDKWVIKGTLDKNPDAGIVAGEQVFIERVSMILRKNNKELMDQLNHGLAEVMKDGTYATLSQKYFKTDASCR</sequence>
<dbReference type="GO" id="GO:0030313">
    <property type="term" value="C:cell envelope"/>
    <property type="evidence" value="ECO:0007669"/>
    <property type="project" value="UniProtKB-SubCell"/>
</dbReference>
<evidence type="ECO:0000313" key="7">
    <source>
        <dbReference type="EMBL" id="MBB4248225.1"/>
    </source>
</evidence>
<dbReference type="InterPro" id="IPR001638">
    <property type="entry name" value="Solute-binding_3/MltF_N"/>
</dbReference>
<evidence type="ECO:0000256" key="1">
    <source>
        <dbReference type="ARBA" id="ARBA00004196"/>
    </source>
</evidence>
<keyword evidence="3 5" id="KW-0732">Signal</keyword>
<comment type="similarity">
    <text evidence="2 4">Belongs to the bacterial solute-binding protein 3 family.</text>
</comment>
<dbReference type="AlphaFoldDB" id="A0A840G8M4"/>
<dbReference type="RefSeq" id="WP_153117512.1">
    <property type="nucleotide sequence ID" value="NZ_JACIGE010000010.1"/>
</dbReference>
<protein>
    <submittedName>
        <fullName evidence="7">Polar amino acid transport system substrate-binding protein</fullName>
    </submittedName>
</protein>
<feature type="domain" description="Solute-binding protein family 3/N-terminal" evidence="6">
    <location>
        <begin position="35"/>
        <end position="252"/>
    </location>
</feature>
<feature type="signal peptide" evidence="5">
    <location>
        <begin position="1"/>
        <end position="24"/>
    </location>
</feature>
<comment type="caution">
    <text evidence="7">The sequence shown here is derived from an EMBL/GenBank/DDBJ whole genome shotgun (WGS) entry which is preliminary data.</text>
</comment>
<comment type="subcellular location">
    <subcellularLocation>
        <location evidence="1">Cell envelope</location>
    </subcellularLocation>
</comment>
<feature type="chain" id="PRO_5032632933" evidence="5">
    <location>
        <begin position="25"/>
        <end position="256"/>
    </location>
</feature>
<dbReference type="SUPFAM" id="SSF53850">
    <property type="entry name" value="Periplasmic binding protein-like II"/>
    <property type="match status" value="1"/>
</dbReference>
<dbReference type="CDD" id="cd13530">
    <property type="entry name" value="PBP2_peptides_like"/>
    <property type="match status" value="1"/>
</dbReference>
<reference evidence="7 8" key="1">
    <citation type="submission" date="2020-08" db="EMBL/GenBank/DDBJ databases">
        <title>Genome sequencing of Purple Non-Sulfur Bacteria from various extreme environments.</title>
        <authorList>
            <person name="Mayer M."/>
        </authorList>
    </citation>
    <scope>NUCLEOTIDE SEQUENCE [LARGE SCALE GENOMIC DNA]</scope>
    <source>
        <strain evidence="7 8">2761</strain>
    </source>
</reference>
<dbReference type="Pfam" id="PF00497">
    <property type="entry name" value="SBP_bac_3"/>
    <property type="match status" value="1"/>
</dbReference>
<dbReference type="SMART" id="SM00062">
    <property type="entry name" value="PBPb"/>
    <property type="match status" value="1"/>
</dbReference>
<evidence type="ECO:0000256" key="3">
    <source>
        <dbReference type="ARBA" id="ARBA00022729"/>
    </source>
</evidence>
<dbReference type="InterPro" id="IPR018313">
    <property type="entry name" value="SBP_3_CS"/>
</dbReference>
<evidence type="ECO:0000259" key="6">
    <source>
        <dbReference type="SMART" id="SM00062"/>
    </source>
</evidence>
<evidence type="ECO:0000256" key="4">
    <source>
        <dbReference type="RuleBase" id="RU003744"/>
    </source>
</evidence>